<reference evidence="9" key="1">
    <citation type="submission" date="2017-01" db="EMBL/GenBank/DDBJ databases">
        <authorList>
            <person name="Wang Y."/>
            <person name="White M."/>
            <person name="Kvist S."/>
            <person name="Moncalvo J.-M."/>
        </authorList>
    </citation>
    <scope>NUCLEOTIDE SEQUENCE [LARGE SCALE GENOMIC DNA]</scope>
    <source>
        <strain evidence="9">ID-206-W2</strain>
    </source>
</reference>
<dbReference type="AlphaFoldDB" id="A0A1R1YNI5"/>
<comment type="caution">
    <text evidence="8">The sequence shown here is derived from an EMBL/GenBank/DDBJ whole genome shotgun (WGS) entry which is preliminary data.</text>
</comment>
<dbReference type="Pfam" id="PF04046">
    <property type="entry name" value="PSP"/>
    <property type="match status" value="1"/>
</dbReference>
<comment type="subcellular location">
    <subcellularLocation>
        <location evidence="1">Nucleus</location>
    </subcellularLocation>
</comment>
<evidence type="ECO:0000256" key="2">
    <source>
        <dbReference type="ARBA" id="ARBA00022723"/>
    </source>
</evidence>
<keyword evidence="2" id="KW-0479">Metal-binding</keyword>
<dbReference type="GO" id="GO:0003723">
    <property type="term" value="F:RNA binding"/>
    <property type="evidence" value="ECO:0007669"/>
    <property type="project" value="TreeGrafter"/>
</dbReference>
<dbReference type="PANTHER" id="PTHR13316:SF0">
    <property type="entry name" value="ZINC FINGER CCHC DOMAIN-CONTAINING PROTEIN 8"/>
    <property type="match status" value="1"/>
</dbReference>
<feature type="domain" description="PSP proline-rich" evidence="7">
    <location>
        <begin position="290"/>
        <end position="340"/>
    </location>
</feature>
<evidence type="ECO:0000313" key="9">
    <source>
        <dbReference type="Proteomes" id="UP000187429"/>
    </source>
</evidence>
<keyword evidence="4" id="KW-0862">Zinc</keyword>
<feature type="compositionally biased region" description="Acidic residues" evidence="6">
    <location>
        <begin position="697"/>
        <end position="710"/>
    </location>
</feature>
<keyword evidence="3" id="KW-0863">Zinc-finger</keyword>
<sequence length="716" mass="81620">MAVFFDTQNFMISTTKSSLENENDSDIKQTVILGNTPHLPKTQISYSLEFGVALGDVSNKNNATFLKSCFNCGSYLKHCIYKFSEIFLLLEIENSFYLYRQSDAGISELIDNKDVQNKRKLSDSSYGVSENLLSIRNTERKKKKYRGEQANGNSSNKSCDSMAVFFDTQNFMISTTKSSLENENDSDIKQTVILGNTPHLPKTQISYSLEFGVALGDVSNKNNATFLKSCFNCGSVYHEATNCYFPRNPTLFTFNSAKYRASGHQQANMRFHEAVELVNQELEMKKLALPGVFSENLKDALGIKHIDEKNPNCINSSEPSNETVKFIENMYIYGYPPSYIRKDKDTSLEEILAVEIEDHSDLEILKIYDSDSIDYDSETVEKQESTNYENINIKKKHEFIEKTDYFPLVEYPGLDLTKFDFNEEKSSFNSKYFGYRPGMPKNTQQNQENHSKIHRANSNSAFLDGSKYVPYEYQSDFNYQASNNSGGNQMQIYGDSAYMSYGYSNNHLPSKFFDPSANYRECQEFYGFNSEYQYETNYNSLPFKPRTFQTPQVSFSQGEIGLDQNNDYKEISKNETEISKFTDTGNKVPKNVTIEPTSSEKRGIAYTDIYLSKNEDILSLDKDKIGYDYGGEIAGKAAIYKGTSKNFDNEETSKDHITFESLVSKNAEIEYERSLNSSSSGNSYKINKTGFRIDNIGSEEGEIIDDDDDDNMHFSD</sequence>
<keyword evidence="5" id="KW-0539">Nucleus</keyword>
<dbReference type="PANTHER" id="PTHR13316">
    <property type="entry name" value="ZINC FINGER, CCHC DOMAIN CONTAINING 8"/>
    <property type="match status" value="1"/>
</dbReference>
<evidence type="ECO:0000313" key="8">
    <source>
        <dbReference type="EMBL" id="OMJ28400.1"/>
    </source>
</evidence>
<evidence type="ECO:0000256" key="4">
    <source>
        <dbReference type="ARBA" id="ARBA00022833"/>
    </source>
</evidence>
<gene>
    <name evidence="8" type="ORF">AYI69_g2128</name>
</gene>
<feature type="region of interest" description="Disordered" evidence="6">
    <location>
        <begin position="697"/>
        <end position="716"/>
    </location>
</feature>
<evidence type="ECO:0000256" key="1">
    <source>
        <dbReference type="ARBA" id="ARBA00004123"/>
    </source>
</evidence>
<organism evidence="8 9">
    <name type="scientific">Smittium culicis</name>
    <dbReference type="NCBI Taxonomy" id="133412"/>
    <lineage>
        <taxon>Eukaryota</taxon>
        <taxon>Fungi</taxon>
        <taxon>Fungi incertae sedis</taxon>
        <taxon>Zoopagomycota</taxon>
        <taxon>Kickxellomycotina</taxon>
        <taxon>Harpellomycetes</taxon>
        <taxon>Harpellales</taxon>
        <taxon>Legeriomycetaceae</taxon>
        <taxon>Smittium</taxon>
    </lineage>
</organism>
<dbReference type="Proteomes" id="UP000187429">
    <property type="component" value="Unassembled WGS sequence"/>
</dbReference>
<protein>
    <submittedName>
        <fullName evidence="8">Zinc finger CCHC domain-containing protein 8</fullName>
    </submittedName>
</protein>
<accession>A0A1R1YNI5</accession>
<dbReference type="InterPro" id="IPR052115">
    <property type="entry name" value="NEXT_complex_subunit_ZCCHC8"/>
</dbReference>
<name>A0A1R1YNI5_9FUNG</name>
<dbReference type="InterPro" id="IPR006568">
    <property type="entry name" value="PSP_pro-rich"/>
</dbReference>
<dbReference type="OrthoDB" id="8026949at2759"/>
<evidence type="ECO:0000259" key="7">
    <source>
        <dbReference type="Pfam" id="PF04046"/>
    </source>
</evidence>
<evidence type="ECO:0000256" key="5">
    <source>
        <dbReference type="ARBA" id="ARBA00023242"/>
    </source>
</evidence>
<dbReference type="EMBL" id="LSSM01000607">
    <property type="protein sequence ID" value="OMJ28400.1"/>
    <property type="molecule type" value="Genomic_DNA"/>
</dbReference>
<proteinExistence type="predicted"/>
<dbReference type="GO" id="GO:0071013">
    <property type="term" value="C:catalytic step 2 spliceosome"/>
    <property type="evidence" value="ECO:0007669"/>
    <property type="project" value="TreeGrafter"/>
</dbReference>
<evidence type="ECO:0000256" key="3">
    <source>
        <dbReference type="ARBA" id="ARBA00022771"/>
    </source>
</evidence>
<evidence type="ECO:0000256" key="6">
    <source>
        <dbReference type="SAM" id="MobiDB-lite"/>
    </source>
</evidence>
<keyword evidence="9" id="KW-1185">Reference proteome</keyword>
<dbReference type="GO" id="GO:0008270">
    <property type="term" value="F:zinc ion binding"/>
    <property type="evidence" value="ECO:0007669"/>
    <property type="project" value="UniProtKB-KW"/>
</dbReference>